<keyword evidence="4" id="KW-0276">Fatty acid metabolism</keyword>
<feature type="domain" description="Association with the SNF1 complex (ASC)" evidence="9">
    <location>
        <begin position="220"/>
        <end position="337"/>
    </location>
</feature>
<evidence type="ECO:0000256" key="5">
    <source>
        <dbReference type="ARBA" id="ARBA00023098"/>
    </source>
</evidence>
<comment type="function">
    <text evidence="6">Non-catalytic subunit of AMP-activated protein kinase (AMPK), an energy sensor protein kinase that plays a key role in regulating cellular energy metabolism. In response to reduction of intracellular ATP levels, AMPK activates energy-producing pathways and inhibits energy-consuming processes: inhibits protein, carbohydrate and lipid biosynthesis, as well as cell growth and proliferation. AMPK acts via direct phosphorylation of metabolic enzymes, and by longer-term effects via phosphorylation of transcription regulators. Also acts as a regulator of cellular polarity by remodeling the actin cytoskeleton; probably by indirectly activating myosin. Beta non-catalytic subunit acts as a scaffold on which the AMPK complex assembles, via its C-terminus that bridges alpha (PRKAA1 or PRKAA2) and gamma subunits (PRKAG1, PRKAG2 or PRKAG3).</text>
</comment>
<dbReference type="Pfam" id="PF04739">
    <property type="entry name" value="AMPKBI"/>
    <property type="match status" value="1"/>
</dbReference>
<comment type="caution">
    <text evidence="10">The sequence shown here is derived from an EMBL/GenBank/DDBJ whole genome shotgun (WGS) entry which is preliminary data.</text>
</comment>
<dbReference type="InterPro" id="IPR050827">
    <property type="entry name" value="CRP1_MDG1_kinase"/>
</dbReference>
<dbReference type="InterPro" id="IPR013783">
    <property type="entry name" value="Ig-like_fold"/>
</dbReference>
<dbReference type="FunFam" id="2.60.40.10:FF:000139">
    <property type="entry name" value="Protein kinase AMP-activated non-catalytic subunit beta 1"/>
    <property type="match status" value="1"/>
</dbReference>
<accession>A0AAV2T7G3</accession>
<dbReference type="InterPro" id="IPR006828">
    <property type="entry name" value="ASC_dom"/>
</dbReference>
<organism evidence="10 11">
    <name type="scientific">Calicophoron daubneyi</name>
    <name type="common">Rumen fluke</name>
    <name type="synonym">Paramphistomum daubneyi</name>
    <dbReference type="NCBI Taxonomy" id="300641"/>
    <lineage>
        <taxon>Eukaryota</taxon>
        <taxon>Metazoa</taxon>
        <taxon>Spiralia</taxon>
        <taxon>Lophotrochozoa</taxon>
        <taxon>Platyhelminthes</taxon>
        <taxon>Trematoda</taxon>
        <taxon>Digenea</taxon>
        <taxon>Plagiorchiida</taxon>
        <taxon>Pronocephalata</taxon>
        <taxon>Paramphistomoidea</taxon>
        <taxon>Paramphistomidae</taxon>
        <taxon>Calicophoron</taxon>
    </lineage>
</organism>
<feature type="region of interest" description="Disordered" evidence="8">
    <location>
        <begin position="174"/>
        <end position="270"/>
    </location>
</feature>
<evidence type="ECO:0000256" key="8">
    <source>
        <dbReference type="SAM" id="MobiDB-lite"/>
    </source>
</evidence>
<dbReference type="SUPFAM" id="SSF81296">
    <property type="entry name" value="E set domains"/>
    <property type="match status" value="1"/>
</dbReference>
<dbReference type="GO" id="GO:0005634">
    <property type="term" value="C:nucleus"/>
    <property type="evidence" value="ECO:0007669"/>
    <property type="project" value="TreeGrafter"/>
</dbReference>
<dbReference type="SUPFAM" id="SSF160219">
    <property type="entry name" value="AMPKBI-like"/>
    <property type="match status" value="1"/>
</dbReference>
<gene>
    <name evidence="10" type="ORF">CDAUBV1_LOCUS3794</name>
</gene>
<dbReference type="InterPro" id="IPR014756">
    <property type="entry name" value="Ig_E-set"/>
</dbReference>
<dbReference type="InterPro" id="IPR032640">
    <property type="entry name" value="AMPK1_CBM"/>
</dbReference>
<dbReference type="PANTHER" id="PTHR10343">
    <property type="entry name" value="5'-AMP-ACTIVATED PROTEIN KINASE , BETA SUBUNIT"/>
    <property type="match status" value="1"/>
</dbReference>
<evidence type="ECO:0000256" key="7">
    <source>
        <dbReference type="ARBA" id="ARBA00040010"/>
    </source>
</evidence>
<dbReference type="Proteomes" id="UP001497525">
    <property type="component" value="Unassembled WGS sequence"/>
</dbReference>
<evidence type="ECO:0000256" key="2">
    <source>
        <dbReference type="ARBA" id="ARBA00022516"/>
    </source>
</evidence>
<dbReference type="PANTHER" id="PTHR10343:SF84">
    <property type="entry name" value="5'-AMP-ACTIVATED PROTEIN KINASE SUBUNIT BETA-1"/>
    <property type="match status" value="1"/>
</dbReference>
<feature type="compositionally biased region" description="Low complexity" evidence="8">
    <location>
        <begin position="175"/>
        <end position="191"/>
    </location>
</feature>
<evidence type="ECO:0000259" key="9">
    <source>
        <dbReference type="SMART" id="SM01010"/>
    </source>
</evidence>
<evidence type="ECO:0000256" key="4">
    <source>
        <dbReference type="ARBA" id="ARBA00022832"/>
    </source>
</evidence>
<evidence type="ECO:0000313" key="11">
    <source>
        <dbReference type="Proteomes" id="UP001497525"/>
    </source>
</evidence>
<evidence type="ECO:0000256" key="1">
    <source>
        <dbReference type="ARBA" id="ARBA00010926"/>
    </source>
</evidence>
<feature type="region of interest" description="Disordered" evidence="8">
    <location>
        <begin position="1"/>
        <end position="22"/>
    </location>
</feature>
<dbReference type="GO" id="GO:0006631">
    <property type="term" value="P:fatty acid metabolic process"/>
    <property type="evidence" value="ECO:0007669"/>
    <property type="project" value="UniProtKB-KW"/>
</dbReference>
<sequence length="337" mass="36358">MGNTSSGHRCRPSLEDEFSSSSNAGRIQDYADDQVISILTEGGAINVLADQLRDPRIGSPGERAKLYVGDDAGIVQNVPTVFKWEGGGKDVYISGTFNGWKSKIPMVRSSSKHNFYTIVDLPLGEHQYKFIVDGQWKSDPNQPVTTSVTGVQNNVIQVKQSDFDVLTALSHDMASSRTGGTTGGSVASDDTPVNPNPVPGHENVHDQQQPADLDSYLTGGHSPPGEYSRVIPSSPLAATGVQSDTNTSSAPPPTSTHTHSSSEGKKVLHPPLLPPQLLQVILNRDTNVQCDPNLLPQPDHVMVNHMYALSIKDGVIVLSAITRYRQKFVSTVLYKPI</sequence>
<evidence type="ECO:0000256" key="6">
    <source>
        <dbReference type="ARBA" id="ARBA00025180"/>
    </source>
</evidence>
<name>A0AAV2T7G3_CALDB</name>
<feature type="compositionally biased region" description="Low complexity" evidence="8">
    <location>
        <begin position="243"/>
        <end position="259"/>
    </location>
</feature>
<keyword evidence="5" id="KW-0443">Lipid metabolism</keyword>
<reference evidence="10" key="1">
    <citation type="submission" date="2024-06" db="EMBL/GenBank/DDBJ databases">
        <authorList>
            <person name="Liu X."/>
            <person name="Lenzi L."/>
            <person name="Haldenby T S."/>
            <person name="Uol C."/>
        </authorList>
    </citation>
    <scope>NUCLEOTIDE SEQUENCE</scope>
</reference>
<dbReference type="InterPro" id="IPR037256">
    <property type="entry name" value="ASC_dom_sf"/>
</dbReference>
<dbReference type="GO" id="GO:0007165">
    <property type="term" value="P:signal transduction"/>
    <property type="evidence" value="ECO:0007669"/>
    <property type="project" value="TreeGrafter"/>
</dbReference>
<dbReference type="EMBL" id="CAXLJL010000090">
    <property type="protein sequence ID" value="CAL5131377.1"/>
    <property type="molecule type" value="Genomic_DNA"/>
</dbReference>
<protein>
    <recommendedName>
        <fullName evidence="7">5'-AMP-activated protein kinase subunit beta-1</fullName>
    </recommendedName>
</protein>
<comment type="similarity">
    <text evidence="1">Belongs to the 5'-AMP-activated protein kinase beta subunit family.</text>
</comment>
<dbReference type="Pfam" id="PF16561">
    <property type="entry name" value="AMPK1_CBM"/>
    <property type="match status" value="1"/>
</dbReference>
<dbReference type="Gene3D" id="6.20.250.60">
    <property type="match status" value="1"/>
</dbReference>
<evidence type="ECO:0000313" key="10">
    <source>
        <dbReference type="EMBL" id="CAL5131377.1"/>
    </source>
</evidence>
<dbReference type="Gene3D" id="2.60.40.10">
    <property type="entry name" value="Immunoglobulins"/>
    <property type="match status" value="1"/>
</dbReference>
<dbReference type="CDD" id="cd02859">
    <property type="entry name" value="E_set_AMPKbeta_like_N"/>
    <property type="match status" value="1"/>
</dbReference>
<keyword evidence="2" id="KW-0444">Lipid biosynthesis</keyword>
<dbReference type="GO" id="GO:0031588">
    <property type="term" value="C:nucleotide-activated protein kinase complex"/>
    <property type="evidence" value="ECO:0007669"/>
    <property type="project" value="TreeGrafter"/>
</dbReference>
<keyword evidence="3" id="KW-0597">Phosphoprotein</keyword>
<evidence type="ECO:0000256" key="3">
    <source>
        <dbReference type="ARBA" id="ARBA00022553"/>
    </source>
</evidence>
<dbReference type="GO" id="GO:0019901">
    <property type="term" value="F:protein kinase binding"/>
    <property type="evidence" value="ECO:0007669"/>
    <property type="project" value="TreeGrafter"/>
</dbReference>
<proteinExistence type="inferred from homology"/>
<dbReference type="AlphaFoldDB" id="A0AAV2T7G3"/>
<dbReference type="GO" id="GO:0005737">
    <property type="term" value="C:cytoplasm"/>
    <property type="evidence" value="ECO:0007669"/>
    <property type="project" value="TreeGrafter"/>
</dbReference>
<dbReference type="EMBL" id="CAXLJL010000090">
    <property type="protein sequence ID" value="CAL5131378.1"/>
    <property type="molecule type" value="Genomic_DNA"/>
</dbReference>
<dbReference type="SMART" id="SM01010">
    <property type="entry name" value="AMPKBI"/>
    <property type="match status" value="1"/>
</dbReference>